<evidence type="ECO:0000256" key="4">
    <source>
        <dbReference type="ARBA" id="ARBA00023157"/>
    </source>
</evidence>
<organism evidence="6 7">
    <name type="scientific">Biomphalaria pfeifferi</name>
    <name type="common">Bloodfluke planorb</name>
    <name type="synonym">Freshwater snail</name>
    <dbReference type="NCBI Taxonomy" id="112525"/>
    <lineage>
        <taxon>Eukaryota</taxon>
        <taxon>Metazoa</taxon>
        <taxon>Spiralia</taxon>
        <taxon>Lophotrochozoa</taxon>
        <taxon>Mollusca</taxon>
        <taxon>Gastropoda</taxon>
        <taxon>Heterobranchia</taxon>
        <taxon>Euthyneura</taxon>
        <taxon>Panpulmonata</taxon>
        <taxon>Hygrophila</taxon>
        <taxon>Lymnaeoidea</taxon>
        <taxon>Planorbidae</taxon>
        <taxon>Biomphalaria</taxon>
    </lineage>
</organism>
<keyword evidence="1" id="KW-0217">Developmental protein</keyword>
<dbReference type="EMBL" id="JASAOG010000112">
    <property type="protein sequence ID" value="KAK0050629.1"/>
    <property type="molecule type" value="Genomic_DNA"/>
</dbReference>
<proteinExistence type="predicted"/>
<dbReference type="InterPro" id="IPR001774">
    <property type="entry name" value="DSL"/>
</dbReference>
<evidence type="ECO:0000259" key="5">
    <source>
        <dbReference type="SMART" id="SM00051"/>
    </source>
</evidence>
<dbReference type="Proteomes" id="UP001233172">
    <property type="component" value="Unassembled WGS sequence"/>
</dbReference>
<dbReference type="SMART" id="SM00051">
    <property type="entry name" value="DSL"/>
    <property type="match status" value="1"/>
</dbReference>
<keyword evidence="4" id="KW-1015">Disulfide bond</keyword>
<keyword evidence="7" id="KW-1185">Reference proteome</keyword>
<evidence type="ECO:0000256" key="1">
    <source>
        <dbReference type="ARBA" id="ARBA00022473"/>
    </source>
</evidence>
<evidence type="ECO:0000313" key="7">
    <source>
        <dbReference type="Proteomes" id="UP001233172"/>
    </source>
</evidence>
<name>A0AAD8F5A8_BIOPF</name>
<keyword evidence="3" id="KW-0677">Repeat</keyword>
<evidence type="ECO:0000256" key="2">
    <source>
        <dbReference type="ARBA" id="ARBA00022536"/>
    </source>
</evidence>
<evidence type="ECO:0000313" key="6">
    <source>
        <dbReference type="EMBL" id="KAK0050629.1"/>
    </source>
</evidence>
<sequence>MNGNKDNVAGVESVCQYGQSLLFEIMTIHLSSLLVSFICEMELLVCSAILVLISSNSIKVLEAVKTVEIRIDHLNATQMRTRIACCRTSQCVCQTRLRACLYERTRSSCPEAIFKESDFLGGLVLSRTEPLMRLETDVQTQSPMLQVQLVYGMVGDHDMELLGHFPIDLSGLPLGPNRDQIGWTNFDLNTMSKISMVLQVKLYCSPTYYGPMCLERCEPEVSRFHCTDDGQRVCIGFWKGPKCDS</sequence>
<gene>
    <name evidence="6" type="ORF">Bpfe_019966</name>
</gene>
<dbReference type="AlphaFoldDB" id="A0AAD8F5A8"/>
<protein>
    <submittedName>
        <fullName evidence="6">Neurogenic locus notch protein 2-like isoform X1</fullName>
    </submittedName>
</protein>
<reference evidence="6" key="2">
    <citation type="submission" date="2023-04" db="EMBL/GenBank/DDBJ databases">
        <authorList>
            <person name="Bu L."/>
            <person name="Lu L."/>
            <person name="Laidemitt M.R."/>
            <person name="Zhang S.M."/>
            <person name="Mutuku M."/>
            <person name="Mkoji G."/>
            <person name="Steinauer M."/>
            <person name="Loker E.S."/>
        </authorList>
    </citation>
    <scope>NUCLEOTIDE SEQUENCE</scope>
    <source>
        <strain evidence="6">KasaAsao</strain>
        <tissue evidence="6">Whole Snail</tissue>
    </source>
</reference>
<feature type="non-terminal residue" evidence="6">
    <location>
        <position position="245"/>
    </location>
</feature>
<comment type="caution">
    <text evidence="6">The sequence shown here is derived from an EMBL/GenBank/DDBJ whole genome shotgun (WGS) entry which is preliminary data.</text>
</comment>
<dbReference type="GO" id="GO:0007154">
    <property type="term" value="P:cell communication"/>
    <property type="evidence" value="ECO:0007669"/>
    <property type="project" value="InterPro"/>
</dbReference>
<feature type="domain" description="DSL" evidence="5">
    <location>
        <begin position="183"/>
        <end position="243"/>
    </location>
</feature>
<keyword evidence="2" id="KW-0245">EGF-like domain</keyword>
<accession>A0AAD8F5A8</accession>
<dbReference type="GO" id="GO:0016020">
    <property type="term" value="C:membrane"/>
    <property type="evidence" value="ECO:0007669"/>
    <property type="project" value="InterPro"/>
</dbReference>
<dbReference type="Gene3D" id="2.10.25.140">
    <property type="match status" value="1"/>
</dbReference>
<dbReference type="Pfam" id="PF01414">
    <property type="entry name" value="DSL"/>
    <property type="match status" value="1"/>
</dbReference>
<reference evidence="6" key="1">
    <citation type="journal article" date="2023" name="PLoS Negl. Trop. Dis.">
        <title>A genome sequence for Biomphalaria pfeifferi, the major vector snail for the human-infecting parasite Schistosoma mansoni.</title>
        <authorList>
            <person name="Bu L."/>
            <person name="Lu L."/>
            <person name="Laidemitt M.R."/>
            <person name="Zhang S.M."/>
            <person name="Mutuku M."/>
            <person name="Mkoji G."/>
            <person name="Steinauer M."/>
            <person name="Loker E.S."/>
        </authorList>
    </citation>
    <scope>NUCLEOTIDE SEQUENCE</scope>
    <source>
        <strain evidence="6">KasaAsao</strain>
    </source>
</reference>
<evidence type="ECO:0000256" key="3">
    <source>
        <dbReference type="ARBA" id="ARBA00022737"/>
    </source>
</evidence>